<evidence type="ECO:0000256" key="2">
    <source>
        <dbReference type="SAM" id="Phobius"/>
    </source>
</evidence>
<feature type="transmembrane region" description="Helical" evidence="2">
    <location>
        <begin position="49"/>
        <end position="67"/>
    </location>
</feature>
<sequence>MDRTQRPLLAVGTVILGVLPDLALADDTDDCSLGKKIPVFGCTPNVLGMVAACLFVLLLLIIGCCFYRGCDRKNKKKQVPTVTGGLSSDQPATTETFPMAPPPYSQSDQPYAGAQVYFVRPYPGAENPPQPAPGGQATWTEPPPPYTTDTKVPL</sequence>
<gene>
    <name evidence="5" type="primary">LOC109486479</name>
</gene>
<dbReference type="AlphaFoldDB" id="A0A6P5AHS7"/>
<keyword evidence="4" id="KW-1185">Reference proteome</keyword>
<proteinExistence type="predicted"/>
<dbReference type="Proteomes" id="UP000515135">
    <property type="component" value="Unplaced"/>
</dbReference>
<dbReference type="OrthoDB" id="9999759at2759"/>
<accession>A0A6P5AHS7</accession>
<organism evidence="4 5">
    <name type="scientific">Branchiostoma belcheri</name>
    <name type="common">Amphioxus</name>
    <dbReference type="NCBI Taxonomy" id="7741"/>
    <lineage>
        <taxon>Eukaryota</taxon>
        <taxon>Metazoa</taxon>
        <taxon>Chordata</taxon>
        <taxon>Cephalochordata</taxon>
        <taxon>Leptocardii</taxon>
        <taxon>Amphioxiformes</taxon>
        <taxon>Branchiostomatidae</taxon>
        <taxon>Branchiostoma</taxon>
    </lineage>
</organism>
<feature type="chain" id="PRO_5027640338" evidence="3">
    <location>
        <begin position="26"/>
        <end position="154"/>
    </location>
</feature>
<dbReference type="GeneID" id="109486479"/>
<feature type="compositionally biased region" description="Polar residues" evidence="1">
    <location>
        <begin position="80"/>
        <end position="96"/>
    </location>
</feature>
<dbReference type="RefSeq" id="XP_019645869.1">
    <property type="nucleotide sequence ID" value="XM_019790310.1"/>
</dbReference>
<evidence type="ECO:0000256" key="3">
    <source>
        <dbReference type="SAM" id="SignalP"/>
    </source>
</evidence>
<feature type="signal peptide" evidence="3">
    <location>
        <begin position="1"/>
        <end position="25"/>
    </location>
</feature>
<name>A0A6P5AHS7_BRABE</name>
<keyword evidence="2" id="KW-0472">Membrane</keyword>
<keyword evidence="2" id="KW-1133">Transmembrane helix</keyword>
<evidence type="ECO:0000256" key="1">
    <source>
        <dbReference type="SAM" id="MobiDB-lite"/>
    </source>
</evidence>
<reference evidence="5" key="1">
    <citation type="submission" date="2025-08" db="UniProtKB">
        <authorList>
            <consortium name="RefSeq"/>
        </authorList>
    </citation>
    <scope>IDENTIFICATION</scope>
    <source>
        <tissue evidence="5">Gonad</tissue>
    </source>
</reference>
<protein>
    <submittedName>
        <fullName evidence="5">Uncharacterized protein LOC109486479</fullName>
    </submittedName>
</protein>
<feature type="region of interest" description="Disordered" evidence="1">
    <location>
        <begin position="121"/>
        <end position="154"/>
    </location>
</feature>
<keyword evidence="3" id="KW-0732">Signal</keyword>
<evidence type="ECO:0000313" key="4">
    <source>
        <dbReference type="Proteomes" id="UP000515135"/>
    </source>
</evidence>
<dbReference type="KEGG" id="bbel:109486479"/>
<evidence type="ECO:0000313" key="5">
    <source>
        <dbReference type="RefSeq" id="XP_019645869.1"/>
    </source>
</evidence>
<feature type="region of interest" description="Disordered" evidence="1">
    <location>
        <begin position="75"/>
        <end position="109"/>
    </location>
</feature>
<keyword evidence="2" id="KW-0812">Transmembrane</keyword>